<feature type="domain" description="SRCR" evidence="11">
    <location>
        <begin position="125"/>
        <end position="221"/>
    </location>
</feature>
<dbReference type="SUPFAM" id="SSF50494">
    <property type="entry name" value="Trypsin-like serine proteases"/>
    <property type="match status" value="1"/>
</dbReference>
<dbReference type="GO" id="GO:0016020">
    <property type="term" value="C:membrane"/>
    <property type="evidence" value="ECO:0007669"/>
    <property type="project" value="InterPro"/>
</dbReference>
<dbReference type="Ensembl" id="ENSSFOT00015012289.2">
    <property type="protein sequence ID" value="ENSSFOP00015012135.2"/>
    <property type="gene ID" value="ENSSFOG00015007845.2"/>
</dbReference>
<dbReference type="InterPro" id="IPR018114">
    <property type="entry name" value="TRYPSIN_HIS"/>
</dbReference>
<keyword evidence="3 7" id="KW-0720">Serine protease</keyword>
<dbReference type="GO" id="GO:0004252">
    <property type="term" value="F:serine-type endopeptidase activity"/>
    <property type="evidence" value="ECO:0007669"/>
    <property type="project" value="InterPro"/>
</dbReference>
<dbReference type="FunFam" id="2.40.10.10:FF:000003">
    <property type="entry name" value="Transmembrane serine protease 3"/>
    <property type="match status" value="1"/>
</dbReference>
<comment type="caution">
    <text evidence="6">Lacks conserved residue(s) required for the propagation of feature annotation.</text>
</comment>
<evidence type="ECO:0000313" key="12">
    <source>
        <dbReference type="Ensembl" id="ENSSFOP00015012135.2"/>
    </source>
</evidence>
<evidence type="ECO:0000256" key="4">
    <source>
        <dbReference type="ARBA" id="ARBA00023157"/>
    </source>
</evidence>
<dbReference type="InterPro" id="IPR043504">
    <property type="entry name" value="Peptidase_S1_PA_chymotrypsin"/>
</dbReference>
<organism evidence="12 13">
    <name type="scientific">Scleropages formosus</name>
    <name type="common">Asian bonytongue</name>
    <name type="synonym">Osteoglossum formosum</name>
    <dbReference type="NCBI Taxonomy" id="113540"/>
    <lineage>
        <taxon>Eukaryota</taxon>
        <taxon>Metazoa</taxon>
        <taxon>Chordata</taxon>
        <taxon>Craniata</taxon>
        <taxon>Vertebrata</taxon>
        <taxon>Euteleostomi</taxon>
        <taxon>Actinopterygii</taxon>
        <taxon>Neopterygii</taxon>
        <taxon>Teleostei</taxon>
        <taxon>Osteoglossocephala</taxon>
        <taxon>Osteoglossomorpha</taxon>
        <taxon>Osteoglossiformes</taxon>
        <taxon>Osteoglossidae</taxon>
        <taxon>Scleropages</taxon>
    </lineage>
</organism>
<evidence type="ECO:0000256" key="5">
    <source>
        <dbReference type="ARBA" id="ARBA00023180"/>
    </source>
</evidence>
<dbReference type="Gene3D" id="4.10.400.10">
    <property type="entry name" value="Low-density Lipoprotein Receptor"/>
    <property type="match status" value="1"/>
</dbReference>
<dbReference type="PROSITE" id="PS50287">
    <property type="entry name" value="SRCR_2"/>
    <property type="match status" value="1"/>
</dbReference>
<sequence>MTRNAMRTETRVPVESTVPLNPGTGQASRPGKHRKAMAAPKAPKQNVARWKGILITVALVLLVLGILVVAGYFIKELIDSKYFFCVKSFKFIPLNLACNGHADCIGGEDEQTCVSNLTVQTPFPVRLVSTQNVLQVYQNASGWRTVCADQWSQDYTRITCQQLGYTANPSSVNVTIQSLPQSLTTSFSQVASSKPQSVLLNFNVINSPRCSSGLVVSLTCSDCGERPPQDRIVGGVDARIEDWPWQVSLQLNGQHTCGGSLVSLRWVVSAAHCFASTTKELSRWRVVYGKTYVTILGGSTVDKIIMNGNYDPHENDFDIAMMRLSQPITVTAVTHPVCLPPRDLSLENGAPLVVTGWGYLHENANAVSTTLQKADVTLIGQRTCSSTAVYGAAITPRMLCAGFMDGKVDACQGDSGGPLVYLSDRWQQVGVVSWGVGCARNQKPGVYSNVDSMLDWIYTVMEVGIRLLPSRTSPAVLRVLQANRSVCVRFRKIPEPSCSCAAESNLGGHESHRTRLHSCHQMVSGSRRPDLFPHANKTALRMNRSSGKFLILLK</sequence>
<dbReference type="Gene3D" id="2.40.10.10">
    <property type="entry name" value="Trypsin-like serine proteases"/>
    <property type="match status" value="2"/>
</dbReference>
<dbReference type="InterPro" id="IPR001190">
    <property type="entry name" value="SRCR"/>
</dbReference>
<evidence type="ECO:0000256" key="1">
    <source>
        <dbReference type="ARBA" id="ARBA00022670"/>
    </source>
</evidence>
<dbReference type="GeneTree" id="ENSGT00940000155207"/>
<keyword evidence="5" id="KW-0325">Glycoprotein</keyword>
<name>A0A8C9V0K5_SCLFO</name>
<dbReference type="Pfam" id="PF15494">
    <property type="entry name" value="SRCR_2"/>
    <property type="match status" value="1"/>
</dbReference>
<feature type="transmembrane region" description="Helical" evidence="9">
    <location>
        <begin position="53"/>
        <end position="74"/>
    </location>
</feature>
<reference evidence="12" key="2">
    <citation type="submission" date="2025-08" db="UniProtKB">
        <authorList>
            <consortium name="Ensembl"/>
        </authorList>
    </citation>
    <scope>IDENTIFICATION</scope>
</reference>
<evidence type="ECO:0000256" key="9">
    <source>
        <dbReference type="SAM" id="Phobius"/>
    </source>
</evidence>
<dbReference type="PANTHER" id="PTHR24252:SF7">
    <property type="entry name" value="HYALIN"/>
    <property type="match status" value="1"/>
</dbReference>
<evidence type="ECO:0000256" key="3">
    <source>
        <dbReference type="ARBA" id="ARBA00022825"/>
    </source>
</evidence>
<dbReference type="InterPro" id="IPR036772">
    <property type="entry name" value="SRCR-like_dom_sf"/>
</dbReference>
<feature type="compositionally biased region" description="Basic and acidic residues" evidence="8">
    <location>
        <begin position="1"/>
        <end position="12"/>
    </location>
</feature>
<dbReference type="Proteomes" id="UP000694397">
    <property type="component" value="Chromosome 10"/>
</dbReference>
<dbReference type="GO" id="GO:0006508">
    <property type="term" value="P:proteolysis"/>
    <property type="evidence" value="ECO:0007669"/>
    <property type="project" value="UniProtKB-KW"/>
</dbReference>
<dbReference type="SMART" id="SM00020">
    <property type="entry name" value="Tryp_SPc"/>
    <property type="match status" value="1"/>
</dbReference>
<proteinExistence type="predicted"/>
<evidence type="ECO:0000259" key="11">
    <source>
        <dbReference type="PROSITE" id="PS50287"/>
    </source>
</evidence>
<evidence type="ECO:0000256" key="6">
    <source>
        <dbReference type="PROSITE-ProRule" id="PRU00196"/>
    </source>
</evidence>
<keyword evidence="9" id="KW-1133">Transmembrane helix</keyword>
<dbReference type="SMART" id="SM00202">
    <property type="entry name" value="SR"/>
    <property type="match status" value="1"/>
</dbReference>
<dbReference type="InterPro" id="IPR001314">
    <property type="entry name" value="Peptidase_S1A"/>
</dbReference>
<keyword evidence="4" id="KW-1015">Disulfide bond</keyword>
<feature type="region of interest" description="Disordered" evidence="8">
    <location>
        <begin position="1"/>
        <end position="40"/>
    </location>
</feature>
<dbReference type="CDD" id="cd00190">
    <property type="entry name" value="Tryp_SPc"/>
    <property type="match status" value="1"/>
</dbReference>
<evidence type="ECO:0000256" key="2">
    <source>
        <dbReference type="ARBA" id="ARBA00022801"/>
    </source>
</evidence>
<dbReference type="SUPFAM" id="SSF57424">
    <property type="entry name" value="LDL receptor-like module"/>
    <property type="match status" value="1"/>
</dbReference>
<reference evidence="12 13" key="1">
    <citation type="submission" date="2019-04" db="EMBL/GenBank/DDBJ databases">
        <authorList>
            <consortium name="Wellcome Sanger Institute Data Sharing"/>
        </authorList>
    </citation>
    <scope>NUCLEOTIDE SEQUENCE [LARGE SCALE GENOMIC DNA]</scope>
</reference>
<dbReference type="InterPro" id="IPR009003">
    <property type="entry name" value="Peptidase_S1_PA"/>
</dbReference>
<dbReference type="InterPro" id="IPR002172">
    <property type="entry name" value="LDrepeatLR_classA_rpt"/>
</dbReference>
<dbReference type="PROSITE" id="PS00135">
    <property type="entry name" value="TRYPSIN_SER"/>
    <property type="match status" value="1"/>
</dbReference>
<keyword evidence="2 7" id="KW-0378">Hydrolase</keyword>
<protein>
    <recommendedName>
        <fullName evidence="14">Transmembrane protease serine 4-like</fullName>
    </recommendedName>
</protein>
<dbReference type="InterPro" id="IPR001254">
    <property type="entry name" value="Trypsin_dom"/>
</dbReference>
<keyword evidence="13" id="KW-1185">Reference proteome</keyword>
<gene>
    <name evidence="12" type="primary">LOC108932092</name>
</gene>
<evidence type="ECO:0000256" key="7">
    <source>
        <dbReference type="RuleBase" id="RU363034"/>
    </source>
</evidence>
<dbReference type="PANTHER" id="PTHR24252">
    <property type="entry name" value="ACROSIN-RELATED"/>
    <property type="match status" value="1"/>
</dbReference>
<evidence type="ECO:0000313" key="13">
    <source>
        <dbReference type="Proteomes" id="UP000694397"/>
    </source>
</evidence>
<dbReference type="SUPFAM" id="SSF56487">
    <property type="entry name" value="SRCR-like"/>
    <property type="match status" value="1"/>
</dbReference>
<reference evidence="12" key="3">
    <citation type="submission" date="2025-09" db="UniProtKB">
        <authorList>
            <consortium name="Ensembl"/>
        </authorList>
    </citation>
    <scope>IDENTIFICATION</scope>
</reference>
<dbReference type="PROSITE" id="PS00134">
    <property type="entry name" value="TRYPSIN_HIS"/>
    <property type="match status" value="1"/>
</dbReference>
<dbReference type="OrthoDB" id="6380398at2759"/>
<feature type="domain" description="Peptidase S1" evidence="10">
    <location>
        <begin position="232"/>
        <end position="462"/>
    </location>
</feature>
<dbReference type="AlphaFoldDB" id="A0A8C9V0K5"/>
<evidence type="ECO:0008006" key="14">
    <source>
        <dbReference type="Google" id="ProtNLM"/>
    </source>
</evidence>
<keyword evidence="9" id="KW-0472">Membrane</keyword>
<dbReference type="Pfam" id="PF00089">
    <property type="entry name" value="Trypsin"/>
    <property type="match status" value="1"/>
</dbReference>
<dbReference type="PROSITE" id="PS50240">
    <property type="entry name" value="TRYPSIN_DOM"/>
    <property type="match status" value="1"/>
</dbReference>
<dbReference type="Gene3D" id="3.10.250.10">
    <property type="entry name" value="SRCR-like domain"/>
    <property type="match status" value="1"/>
</dbReference>
<evidence type="ECO:0000259" key="10">
    <source>
        <dbReference type="PROSITE" id="PS50240"/>
    </source>
</evidence>
<keyword evidence="9" id="KW-0812">Transmembrane</keyword>
<dbReference type="InterPro" id="IPR036055">
    <property type="entry name" value="LDL_receptor-like_sf"/>
</dbReference>
<keyword evidence="1 7" id="KW-0645">Protease</keyword>
<dbReference type="PRINTS" id="PR00722">
    <property type="entry name" value="CHYMOTRYPSIN"/>
</dbReference>
<dbReference type="InterPro" id="IPR033116">
    <property type="entry name" value="TRYPSIN_SER"/>
</dbReference>
<dbReference type="CDD" id="cd00112">
    <property type="entry name" value="LDLa"/>
    <property type="match status" value="1"/>
</dbReference>
<accession>A0A8C9V0K5</accession>
<evidence type="ECO:0000256" key="8">
    <source>
        <dbReference type="SAM" id="MobiDB-lite"/>
    </source>
</evidence>